<keyword evidence="2 4" id="KW-0808">Transferase</keyword>
<keyword evidence="5" id="KW-1133">Transmembrane helix</keyword>
<accession>A0ABD3NR92</accession>
<dbReference type="HAMAP" id="MF_00198">
    <property type="entry name" value="Spermidine_synth"/>
    <property type="match status" value="1"/>
</dbReference>
<organism evidence="8 9">
    <name type="scientific">Cyclotella atomus</name>
    <dbReference type="NCBI Taxonomy" id="382360"/>
    <lineage>
        <taxon>Eukaryota</taxon>
        <taxon>Sar</taxon>
        <taxon>Stramenopiles</taxon>
        <taxon>Ochrophyta</taxon>
        <taxon>Bacillariophyta</taxon>
        <taxon>Coscinodiscophyceae</taxon>
        <taxon>Thalassiosirophycidae</taxon>
        <taxon>Stephanodiscales</taxon>
        <taxon>Stephanodiscaceae</taxon>
        <taxon>Cyclotella</taxon>
    </lineage>
</organism>
<feature type="domain" description="SET" evidence="6">
    <location>
        <begin position="598"/>
        <end position="771"/>
    </location>
</feature>
<evidence type="ECO:0000313" key="8">
    <source>
        <dbReference type="EMBL" id="KAL3778066.1"/>
    </source>
</evidence>
<evidence type="ECO:0000256" key="4">
    <source>
        <dbReference type="PROSITE-ProRule" id="PRU00354"/>
    </source>
</evidence>
<evidence type="ECO:0000256" key="2">
    <source>
        <dbReference type="ARBA" id="ARBA00022679"/>
    </source>
</evidence>
<dbReference type="PROSITE" id="PS50280">
    <property type="entry name" value="SET"/>
    <property type="match status" value="1"/>
</dbReference>
<dbReference type="Proteomes" id="UP001530400">
    <property type="component" value="Unassembled WGS sequence"/>
</dbReference>
<dbReference type="GO" id="GO:0010487">
    <property type="term" value="F:thermospermine synthase activity"/>
    <property type="evidence" value="ECO:0007669"/>
    <property type="project" value="UniProtKB-ARBA"/>
</dbReference>
<evidence type="ECO:0000313" key="9">
    <source>
        <dbReference type="Proteomes" id="UP001530400"/>
    </source>
</evidence>
<feature type="domain" description="PABS" evidence="7">
    <location>
        <begin position="210"/>
        <end position="516"/>
    </location>
</feature>
<dbReference type="AlphaFoldDB" id="A0ABD3NR92"/>
<keyword evidence="3 4" id="KW-0620">Polyamine biosynthesis</keyword>
<feature type="active site" description="Proton acceptor" evidence="4">
    <location>
        <position position="423"/>
    </location>
</feature>
<dbReference type="Gene3D" id="3.40.50.150">
    <property type="entry name" value="Vaccinia Virus protein VP39"/>
    <property type="match status" value="1"/>
</dbReference>
<dbReference type="Pfam" id="PF01564">
    <property type="entry name" value="Spermine_synth"/>
    <property type="match status" value="1"/>
</dbReference>
<evidence type="ECO:0000256" key="1">
    <source>
        <dbReference type="ARBA" id="ARBA00007867"/>
    </source>
</evidence>
<dbReference type="CDD" id="cd02440">
    <property type="entry name" value="AdoMet_MTases"/>
    <property type="match status" value="1"/>
</dbReference>
<dbReference type="InterPro" id="IPR046341">
    <property type="entry name" value="SET_dom_sf"/>
</dbReference>
<dbReference type="InterPro" id="IPR029063">
    <property type="entry name" value="SAM-dependent_MTases_sf"/>
</dbReference>
<evidence type="ECO:0008006" key="10">
    <source>
        <dbReference type="Google" id="ProtNLM"/>
    </source>
</evidence>
<dbReference type="Gene3D" id="2.170.270.10">
    <property type="entry name" value="SET domain"/>
    <property type="match status" value="1"/>
</dbReference>
<evidence type="ECO:0000259" key="6">
    <source>
        <dbReference type="PROSITE" id="PS50280"/>
    </source>
</evidence>
<keyword evidence="9" id="KW-1185">Reference proteome</keyword>
<dbReference type="PROSITE" id="PS51006">
    <property type="entry name" value="PABS_2"/>
    <property type="match status" value="1"/>
</dbReference>
<feature type="transmembrane region" description="Helical" evidence="5">
    <location>
        <begin position="20"/>
        <end position="44"/>
    </location>
</feature>
<dbReference type="EMBL" id="JALLPJ020001007">
    <property type="protein sequence ID" value="KAL3778066.1"/>
    <property type="molecule type" value="Genomic_DNA"/>
</dbReference>
<dbReference type="PROSITE" id="PS01330">
    <property type="entry name" value="PABS_1"/>
    <property type="match status" value="1"/>
</dbReference>
<comment type="caution">
    <text evidence="8">The sequence shown here is derived from an EMBL/GenBank/DDBJ whole genome shotgun (WGS) entry which is preliminary data.</text>
</comment>
<dbReference type="PANTHER" id="PTHR43317">
    <property type="entry name" value="THERMOSPERMINE SYNTHASE ACAULIS5"/>
    <property type="match status" value="1"/>
</dbReference>
<keyword evidence="5" id="KW-0472">Membrane</keyword>
<keyword evidence="5" id="KW-0812">Transmembrane</keyword>
<dbReference type="GO" id="GO:0006596">
    <property type="term" value="P:polyamine biosynthetic process"/>
    <property type="evidence" value="ECO:0007669"/>
    <property type="project" value="UniProtKB-UniRule"/>
</dbReference>
<dbReference type="InterPro" id="IPR030374">
    <property type="entry name" value="PABS"/>
</dbReference>
<dbReference type="InterPro" id="IPR001214">
    <property type="entry name" value="SET_dom"/>
</dbReference>
<name>A0ABD3NR92_9STRA</name>
<dbReference type="SUPFAM" id="SSF82199">
    <property type="entry name" value="SET domain"/>
    <property type="match status" value="1"/>
</dbReference>
<evidence type="ECO:0000256" key="3">
    <source>
        <dbReference type="ARBA" id="ARBA00023115"/>
    </source>
</evidence>
<dbReference type="InterPro" id="IPR030373">
    <property type="entry name" value="PABS_CS"/>
</dbReference>
<dbReference type="SUPFAM" id="SSF53335">
    <property type="entry name" value="S-adenosyl-L-methionine-dependent methyltransferases"/>
    <property type="match status" value="1"/>
</dbReference>
<sequence>MCNPQSISFVKPVSTSPRVIRLTAALFFPIGLLTLISFLAGCFVRLAHLPLMHETLANSDKCLVDGMFEGDPSSSDAAIVARDKNSTMASGQHLTIDVETHHKLNEAALKDTVQKLEQVVQYQSDQLLNFSNICNDNSCLSISLDGHIAIYSMHNFVTIDIHIRDYNYTSQYQQQWIQSILTASSNILNGAIRQWSHKLRGFRNSLKYVRNANPLDHELGLDVLRRLDDKRLLVSAKTKFQHVDIYELPRRRFNGDAALAQTFGDELHHPGGLLGKDRALYLDGVLQSSFYGDSAYHEALVHPGMISHGNPRRVAVIGGGEGATLREVLKHKTVEKVVMLEIDEELTELSRLHLTEWSDCSDLCGSRVNLTQNSASCFDDERVDLQFVDAFQWFVDNYSEASASSNNAKTSSEHGLFDVIIMDALDPDDFVEFAEKLYNNTAFIESLYNGLSSEGVFVVQLGASPDVEDPADENGAFRNRANMIGKLQMLGFESIHIYEESHCDFYHPWSILVAFKDYGTRSNWYRNAAEIQLELHQRIHKTHLGTSTALLHVDAATMVSYQLPSKAFESIYCRQDDEPEECDEYYGFWPGIHNVPISEINVQKSGVSEHAGRGIFAINDIPQESMIDLEQSTKSFHMAPTTWDVFDTLYDWVEESDERAGIESEMSGLKYFIEGYGYACQLMGETHHTIDSGVMTFSNHGCNQSYNYGDEYSLLTEATADLDDGQNPDGYDCTAIPYSPLQERHLRQILSAGDVTLREIKAGEEILVNYVTFADPNEWTDEIRKLKDQCTGDAVGEVSEYELGP</sequence>
<evidence type="ECO:0000259" key="7">
    <source>
        <dbReference type="PROSITE" id="PS51006"/>
    </source>
</evidence>
<reference evidence="8 9" key="1">
    <citation type="submission" date="2024-10" db="EMBL/GenBank/DDBJ databases">
        <title>Updated reference genomes for cyclostephanoid diatoms.</title>
        <authorList>
            <person name="Roberts W.R."/>
            <person name="Alverson A.J."/>
        </authorList>
    </citation>
    <scope>NUCLEOTIDE SEQUENCE [LARGE SCALE GENOMIC DNA]</scope>
    <source>
        <strain evidence="8 9">AJA010-31</strain>
    </source>
</reference>
<gene>
    <name evidence="8" type="ORF">ACHAWO_008961</name>
</gene>
<proteinExistence type="inferred from homology"/>
<comment type="similarity">
    <text evidence="1">Belongs to the spermidine/spermine synthase family.</text>
</comment>
<dbReference type="InterPro" id="IPR001045">
    <property type="entry name" value="Spermi_synthase"/>
</dbReference>
<protein>
    <recommendedName>
        <fullName evidence="10">PABS domain-containing protein</fullName>
    </recommendedName>
</protein>
<dbReference type="PANTHER" id="PTHR43317:SF1">
    <property type="entry name" value="THERMOSPERMINE SYNTHASE ACAULIS5"/>
    <property type="match status" value="1"/>
</dbReference>
<evidence type="ECO:0000256" key="5">
    <source>
        <dbReference type="SAM" id="Phobius"/>
    </source>
</evidence>